<accession>A0A5R9IJK1</accession>
<reference evidence="8 9" key="1">
    <citation type="submission" date="2019-05" db="EMBL/GenBank/DDBJ databases">
        <title>Genome sequences of Thalassotalea litorea 1K03283.</title>
        <authorList>
            <person name="Zhang D."/>
        </authorList>
    </citation>
    <scope>NUCLEOTIDE SEQUENCE [LARGE SCALE GENOMIC DNA]</scope>
    <source>
        <strain evidence="8 9">MCCC 1K03283</strain>
    </source>
</reference>
<evidence type="ECO:0008006" key="10">
    <source>
        <dbReference type="Google" id="ProtNLM"/>
    </source>
</evidence>
<name>A0A5R9IJK1_9GAMM</name>
<dbReference type="EMBL" id="VCBC01000010">
    <property type="protein sequence ID" value="TLU64653.1"/>
    <property type="molecule type" value="Genomic_DNA"/>
</dbReference>
<comment type="caution">
    <text evidence="8">The sequence shown here is derived from an EMBL/GenBank/DDBJ whole genome shotgun (WGS) entry which is preliminary data.</text>
</comment>
<dbReference type="GO" id="GO:0009279">
    <property type="term" value="C:cell outer membrane"/>
    <property type="evidence" value="ECO:0007669"/>
    <property type="project" value="UniProtKB-SubCell"/>
</dbReference>
<evidence type="ECO:0000313" key="8">
    <source>
        <dbReference type="EMBL" id="TLU64653.1"/>
    </source>
</evidence>
<evidence type="ECO:0000256" key="7">
    <source>
        <dbReference type="SAM" id="MobiDB-lite"/>
    </source>
</evidence>
<proteinExistence type="predicted"/>
<dbReference type="NCBIfam" id="NF047847">
    <property type="entry name" value="SS_mature_LptM"/>
    <property type="match status" value="1"/>
</dbReference>
<organism evidence="8 9">
    <name type="scientific">Thalassotalea litorea</name>
    <dbReference type="NCBI Taxonomy" id="2020715"/>
    <lineage>
        <taxon>Bacteria</taxon>
        <taxon>Pseudomonadati</taxon>
        <taxon>Pseudomonadota</taxon>
        <taxon>Gammaproteobacteria</taxon>
        <taxon>Alteromonadales</taxon>
        <taxon>Colwelliaceae</taxon>
        <taxon>Thalassotalea</taxon>
    </lineage>
</organism>
<keyword evidence="3" id="KW-0472">Membrane</keyword>
<evidence type="ECO:0000256" key="6">
    <source>
        <dbReference type="ARBA" id="ARBA00023288"/>
    </source>
</evidence>
<evidence type="ECO:0000256" key="4">
    <source>
        <dbReference type="ARBA" id="ARBA00023139"/>
    </source>
</evidence>
<dbReference type="Proteomes" id="UP000307790">
    <property type="component" value="Unassembled WGS sequence"/>
</dbReference>
<comment type="subcellular location">
    <subcellularLocation>
        <location evidence="1">Cell outer membrane</location>
        <topology evidence="1">Lipid-anchor</topology>
    </subcellularLocation>
</comment>
<dbReference type="InterPro" id="IPR032831">
    <property type="entry name" value="LptM_cons"/>
</dbReference>
<evidence type="ECO:0000256" key="5">
    <source>
        <dbReference type="ARBA" id="ARBA00023237"/>
    </source>
</evidence>
<protein>
    <recommendedName>
        <fullName evidence="10">Lipoprotein</fullName>
    </recommendedName>
</protein>
<dbReference type="PROSITE" id="PS51257">
    <property type="entry name" value="PROKAR_LIPOPROTEIN"/>
    <property type="match status" value="1"/>
</dbReference>
<keyword evidence="4" id="KW-0564">Palmitate</keyword>
<keyword evidence="6" id="KW-0449">Lipoprotein</keyword>
<feature type="region of interest" description="Disordered" evidence="7">
    <location>
        <begin position="28"/>
        <end position="51"/>
    </location>
</feature>
<dbReference type="AlphaFoldDB" id="A0A5R9IJK1"/>
<evidence type="ECO:0000256" key="3">
    <source>
        <dbReference type="ARBA" id="ARBA00023136"/>
    </source>
</evidence>
<evidence type="ECO:0000256" key="2">
    <source>
        <dbReference type="ARBA" id="ARBA00022729"/>
    </source>
</evidence>
<keyword evidence="2" id="KW-0732">Signal</keyword>
<keyword evidence="5" id="KW-0998">Cell outer membrane</keyword>
<evidence type="ECO:0000313" key="9">
    <source>
        <dbReference type="Proteomes" id="UP000307790"/>
    </source>
</evidence>
<gene>
    <name evidence="8" type="ORF">FE810_11230</name>
</gene>
<keyword evidence="9" id="KW-1185">Reference proteome</keyword>
<evidence type="ECO:0000256" key="1">
    <source>
        <dbReference type="ARBA" id="ARBA00004459"/>
    </source>
</evidence>
<sequence length="51" mass="5642">MLNKKTTFVIFTGLILLISGCGQKGALYQTPADQKSNSEKQPKQTQDQSQQ</sequence>
<dbReference type="RefSeq" id="WP_138320151.1">
    <property type="nucleotide sequence ID" value="NZ_VCBC01000010.1"/>
</dbReference>
<dbReference type="OrthoDB" id="6228589at2"/>